<dbReference type="EMBL" id="BAAAME010000002">
    <property type="protein sequence ID" value="GAA1732397.1"/>
    <property type="molecule type" value="Genomic_DNA"/>
</dbReference>
<reference evidence="3 4" key="1">
    <citation type="journal article" date="2019" name="Int. J. Syst. Evol. Microbiol.">
        <title>The Global Catalogue of Microorganisms (GCM) 10K type strain sequencing project: providing services to taxonomists for standard genome sequencing and annotation.</title>
        <authorList>
            <consortium name="The Broad Institute Genomics Platform"/>
            <consortium name="The Broad Institute Genome Sequencing Center for Infectious Disease"/>
            <person name="Wu L."/>
            <person name="Ma J."/>
        </authorList>
    </citation>
    <scope>NUCLEOTIDE SEQUENCE [LARGE SCALE GENOMIC DNA]</scope>
    <source>
        <strain evidence="3 4">JCM 13518</strain>
    </source>
</reference>
<protein>
    <recommendedName>
        <fullName evidence="2">DUF6458 domain-containing protein</fullName>
    </recommendedName>
</protein>
<organism evidence="3 4">
    <name type="scientific">Aeromicrobium alkaliterrae</name>
    <dbReference type="NCBI Taxonomy" id="302168"/>
    <lineage>
        <taxon>Bacteria</taxon>
        <taxon>Bacillati</taxon>
        <taxon>Actinomycetota</taxon>
        <taxon>Actinomycetes</taxon>
        <taxon>Propionibacteriales</taxon>
        <taxon>Nocardioidaceae</taxon>
        <taxon>Aeromicrobium</taxon>
    </lineage>
</organism>
<dbReference type="Proteomes" id="UP001501057">
    <property type="component" value="Unassembled WGS sequence"/>
</dbReference>
<feature type="transmembrane region" description="Helical" evidence="1">
    <location>
        <begin position="31"/>
        <end position="50"/>
    </location>
</feature>
<evidence type="ECO:0000313" key="4">
    <source>
        <dbReference type="Proteomes" id="UP001501057"/>
    </source>
</evidence>
<proteinExistence type="predicted"/>
<dbReference type="RefSeq" id="WP_344198654.1">
    <property type="nucleotide sequence ID" value="NZ_BAAAME010000002.1"/>
</dbReference>
<evidence type="ECO:0000259" key="2">
    <source>
        <dbReference type="Pfam" id="PF20059"/>
    </source>
</evidence>
<dbReference type="InterPro" id="IPR045597">
    <property type="entry name" value="DUF6458"/>
</dbReference>
<comment type="caution">
    <text evidence="3">The sequence shown here is derived from an EMBL/GenBank/DDBJ whole genome shotgun (WGS) entry which is preliminary data.</text>
</comment>
<accession>A0ABN2JMK5</accession>
<keyword evidence="4" id="KW-1185">Reference proteome</keyword>
<gene>
    <name evidence="3" type="ORF">GCM10009710_11380</name>
</gene>
<keyword evidence="1" id="KW-0472">Membrane</keyword>
<dbReference type="Pfam" id="PF20059">
    <property type="entry name" value="DUF6458"/>
    <property type="match status" value="1"/>
</dbReference>
<name>A0ABN2JMK5_9ACTN</name>
<evidence type="ECO:0000256" key="1">
    <source>
        <dbReference type="SAM" id="Phobius"/>
    </source>
</evidence>
<feature type="domain" description="DUF6458" evidence="2">
    <location>
        <begin position="3"/>
        <end position="55"/>
    </location>
</feature>
<keyword evidence="1" id="KW-1133">Transmembrane helix</keyword>
<keyword evidence="1" id="KW-0812">Transmembrane</keyword>
<evidence type="ECO:0000313" key="3">
    <source>
        <dbReference type="EMBL" id="GAA1732397.1"/>
    </source>
</evidence>
<sequence>MQIGGSLFLLAVGAILAFAVRDSIDAVDLTMVGYILIAVGALGLIISLIVNGQRRGRDDVPPPRY</sequence>